<protein>
    <submittedName>
        <fullName evidence="1">Uncharacterized protein</fullName>
    </submittedName>
</protein>
<dbReference type="AlphaFoldDB" id="A0A075ADY8"/>
<dbReference type="KEGG" id="ovi:T265_06366"/>
<dbReference type="RefSeq" id="XP_009169871.1">
    <property type="nucleotide sequence ID" value="XM_009171607.1"/>
</dbReference>
<accession>A0A075ADY8</accession>
<proteinExistence type="predicted"/>
<gene>
    <name evidence="1" type="ORF">T265_06366</name>
</gene>
<evidence type="ECO:0000313" key="2">
    <source>
        <dbReference type="Proteomes" id="UP000054324"/>
    </source>
</evidence>
<dbReference type="EMBL" id="KL596749">
    <property type="protein sequence ID" value="KER26384.1"/>
    <property type="molecule type" value="Genomic_DNA"/>
</dbReference>
<name>A0A075ADY8_OPIVI</name>
<keyword evidence="2" id="KW-1185">Reference proteome</keyword>
<dbReference type="STRING" id="6198.A0A075ADY8"/>
<reference evidence="1 2" key="1">
    <citation type="submission" date="2013-11" db="EMBL/GenBank/DDBJ databases">
        <title>Opisthorchis viverrini - life in the bile duct.</title>
        <authorList>
            <person name="Young N.D."/>
            <person name="Nagarajan N."/>
            <person name="Lin S.J."/>
            <person name="Korhonen P.K."/>
            <person name="Jex A.R."/>
            <person name="Hall R.S."/>
            <person name="Safavi-Hemami H."/>
            <person name="Kaewkong W."/>
            <person name="Bertrand D."/>
            <person name="Gao S."/>
            <person name="Seet Q."/>
            <person name="Wongkham S."/>
            <person name="Teh B.T."/>
            <person name="Wongkham C."/>
            <person name="Intapan P.M."/>
            <person name="Maleewong W."/>
            <person name="Yang X."/>
            <person name="Hu M."/>
            <person name="Wang Z."/>
            <person name="Hofmann A."/>
            <person name="Sternberg P.W."/>
            <person name="Tan P."/>
            <person name="Wang J."/>
            <person name="Gasser R.B."/>
        </authorList>
    </citation>
    <scope>NUCLEOTIDE SEQUENCE [LARGE SCALE GENOMIC DNA]</scope>
</reference>
<sequence length="164" mass="18880">MSPTLHSIEADLRVTTYCWHAPSLISTIKLVAHKKESHVPQNDLGSVEVYSPEVIMWIRKGDTTKFPPESEDALIQVVYGDVIKTFRMRGSAKYQHLDPPSPIRPGGTYKYSHTSAISHSLPKASSSPFRDCSSFKTEPFYFIQSQLYLNHFYRRFVYIYPWTC</sequence>
<dbReference type="CTD" id="20320548"/>
<evidence type="ECO:0000313" key="1">
    <source>
        <dbReference type="EMBL" id="KER26384.1"/>
    </source>
</evidence>
<dbReference type="Proteomes" id="UP000054324">
    <property type="component" value="Unassembled WGS sequence"/>
</dbReference>
<organism evidence="1 2">
    <name type="scientific">Opisthorchis viverrini</name>
    <name type="common">Southeast Asian liver fluke</name>
    <dbReference type="NCBI Taxonomy" id="6198"/>
    <lineage>
        <taxon>Eukaryota</taxon>
        <taxon>Metazoa</taxon>
        <taxon>Spiralia</taxon>
        <taxon>Lophotrochozoa</taxon>
        <taxon>Platyhelminthes</taxon>
        <taxon>Trematoda</taxon>
        <taxon>Digenea</taxon>
        <taxon>Opisthorchiida</taxon>
        <taxon>Opisthorchiata</taxon>
        <taxon>Opisthorchiidae</taxon>
        <taxon>Opisthorchis</taxon>
    </lineage>
</organism>
<dbReference type="OrthoDB" id="6489092at2759"/>
<dbReference type="GeneID" id="20320548"/>